<protein>
    <submittedName>
        <fullName evidence="1">Uncharacterized protein</fullName>
    </submittedName>
</protein>
<accession>A0A4U7B1Z9</accession>
<dbReference type="EMBL" id="PTQR01000038">
    <property type="protein sequence ID" value="TKX24809.1"/>
    <property type="molecule type" value="Genomic_DNA"/>
</dbReference>
<proteinExistence type="predicted"/>
<gene>
    <name evidence="1" type="ORF">C1H76_2984</name>
</gene>
<dbReference type="Proteomes" id="UP000308133">
    <property type="component" value="Unassembled WGS sequence"/>
</dbReference>
<sequence>MALSKECLKDEIIALCRAYHQAESDGGWLVDDLWCKFNNMLESLFDKQVATCPGDKIVAHAAALLKQN</sequence>
<name>A0A4U7B1Z9_9PEZI</name>
<comment type="caution">
    <text evidence="1">The sequence shown here is derived from an EMBL/GenBank/DDBJ whole genome shotgun (WGS) entry which is preliminary data.</text>
</comment>
<evidence type="ECO:0000313" key="2">
    <source>
        <dbReference type="Proteomes" id="UP000308133"/>
    </source>
</evidence>
<dbReference type="AlphaFoldDB" id="A0A4U7B1Z9"/>
<evidence type="ECO:0000313" key="1">
    <source>
        <dbReference type="EMBL" id="TKX24809.1"/>
    </source>
</evidence>
<organism evidence="1 2">
    <name type="scientific">Elsinoe australis</name>
    <dbReference type="NCBI Taxonomy" id="40998"/>
    <lineage>
        <taxon>Eukaryota</taxon>
        <taxon>Fungi</taxon>
        <taxon>Dikarya</taxon>
        <taxon>Ascomycota</taxon>
        <taxon>Pezizomycotina</taxon>
        <taxon>Dothideomycetes</taxon>
        <taxon>Dothideomycetidae</taxon>
        <taxon>Myriangiales</taxon>
        <taxon>Elsinoaceae</taxon>
        <taxon>Elsinoe</taxon>
    </lineage>
</organism>
<reference evidence="1 2" key="1">
    <citation type="submission" date="2018-02" db="EMBL/GenBank/DDBJ databases">
        <title>Draft genome sequences of Elsinoe sp., causing black scab on jojoba.</title>
        <authorList>
            <person name="Stodart B."/>
            <person name="Jeffress S."/>
            <person name="Ash G."/>
            <person name="Arun Chinnappa K."/>
        </authorList>
    </citation>
    <scope>NUCLEOTIDE SEQUENCE [LARGE SCALE GENOMIC DNA]</scope>
    <source>
        <strain evidence="1 2">Hillstone_2</strain>
    </source>
</reference>